<proteinExistence type="predicted"/>
<organism evidence="2 3">
    <name type="scientific">Aplysia californica</name>
    <name type="common">California sea hare</name>
    <dbReference type="NCBI Taxonomy" id="6500"/>
    <lineage>
        <taxon>Eukaryota</taxon>
        <taxon>Metazoa</taxon>
        <taxon>Spiralia</taxon>
        <taxon>Lophotrochozoa</taxon>
        <taxon>Mollusca</taxon>
        <taxon>Gastropoda</taxon>
        <taxon>Heterobranchia</taxon>
        <taxon>Euthyneura</taxon>
        <taxon>Tectipleura</taxon>
        <taxon>Aplysiida</taxon>
        <taxon>Aplysioidea</taxon>
        <taxon>Aplysiidae</taxon>
        <taxon>Aplysia</taxon>
    </lineage>
</organism>
<feature type="region of interest" description="Disordered" evidence="1">
    <location>
        <begin position="504"/>
        <end position="532"/>
    </location>
</feature>
<sequence length="782" mass="86459">MKRRSSQSATQWSVQQLEHKCHIGIKVLTENMASADPRQDDIQTDAELEPEYLSDRPTDFEVQPKSCMQEKQDNDEASVSSLVTAFSVVQIRRPAESEDIDDYQNFIYLMPQKLKEDHCDILIINAEEDYHQALDFKKHLEKDIIVIMHGLSLTPRVKLLAEFHSDSPHNHLDFAFSKTLYVFLFITKQFCLNEETLLQGHAVLVDTIKNKTKRWCVVPVHTEPSKSVDYKLPMLLGSLRPIKYWSKDQFYTDSVRNLLQGRIASRLLKDANLNKERKAYFEAKKNTLKQKRAELIRHTDELKQKESQGTALKARFTPTGSSQSSQGLSLEESSQGIVREVKDACKGIKETDAQRSSSIRPTEPSSTGNIKYKQTSGTVTESKLDVYPEVHAKVSPFYPPISNMYTYPCFVPPAYADSSSDIQVDGPSLEVDENYIRNMVERRTMMQGNENVTSGNVVYDPSTVAGHGILYPGPGMPPMYHGYPHLHMYYPQFHQFHPHVVGGPVPPPQLLQHHSRFPTESQPSSQYSFASSTEAVASSGSALFTPPLSSQYQPRPYSFPLPVDTASYPSQPAVSSVQGETSQGSVCSENPGAPSETSVKSSAQLRPQQDSNIGSLGVSAVGGSNTSSGSSGQPVVTQHIHHHHKTISIKSVENLTIGTKSKISVRNQPSPGVSRVLDDESIDSEEDSSGDEDPDSDDGDDNCEAQASSESTQALSGSQRSSVPSADGCPSSSQGDEVAAPQMAFPECPRPVTESMSSEGMRGSRNQKPTEDDERTSVKQCY</sequence>
<gene>
    <name evidence="3" type="primary">LOC101863943</name>
</gene>
<evidence type="ECO:0000313" key="3">
    <source>
        <dbReference type="RefSeq" id="XP_005089730.1"/>
    </source>
</evidence>
<name>A0ABM0JBB0_APLCA</name>
<dbReference type="Gene3D" id="3.40.50.10140">
    <property type="entry name" value="Toll/interleukin-1 receptor homology (TIR) domain"/>
    <property type="match status" value="1"/>
</dbReference>
<feature type="compositionally biased region" description="Polar residues" evidence="1">
    <location>
        <begin position="569"/>
        <end position="588"/>
    </location>
</feature>
<feature type="compositionally biased region" description="Polar residues" evidence="1">
    <location>
        <begin position="705"/>
        <end position="735"/>
    </location>
</feature>
<accession>A0ABM0JBB0</accession>
<feature type="region of interest" description="Disordered" evidence="1">
    <location>
        <begin position="349"/>
        <end position="374"/>
    </location>
</feature>
<dbReference type="InterPro" id="IPR035897">
    <property type="entry name" value="Toll_tir_struct_dom_sf"/>
</dbReference>
<keyword evidence="2" id="KW-1185">Reference proteome</keyword>
<evidence type="ECO:0000256" key="1">
    <source>
        <dbReference type="SAM" id="MobiDB-lite"/>
    </source>
</evidence>
<feature type="compositionally biased region" description="Low complexity" evidence="1">
    <location>
        <begin position="320"/>
        <end position="334"/>
    </location>
</feature>
<feature type="compositionally biased region" description="Acidic residues" evidence="1">
    <location>
        <begin position="42"/>
        <end position="52"/>
    </location>
</feature>
<feature type="compositionally biased region" description="Polar residues" evidence="1">
    <location>
        <begin position="662"/>
        <end position="671"/>
    </location>
</feature>
<feature type="region of interest" description="Disordered" evidence="1">
    <location>
        <begin position="569"/>
        <end position="647"/>
    </location>
</feature>
<protein>
    <submittedName>
        <fullName evidence="3">Uncharacterized protein LOC101863943 isoform X1</fullName>
    </submittedName>
</protein>
<feature type="compositionally biased region" description="Low complexity" evidence="1">
    <location>
        <begin position="521"/>
        <end position="532"/>
    </location>
</feature>
<feature type="compositionally biased region" description="Polar residues" evidence="1">
    <location>
        <begin position="595"/>
        <end position="614"/>
    </location>
</feature>
<feature type="region of interest" description="Disordered" evidence="1">
    <location>
        <begin position="301"/>
        <end position="334"/>
    </location>
</feature>
<feature type="compositionally biased region" description="Acidic residues" evidence="1">
    <location>
        <begin position="679"/>
        <end position="703"/>
    </location>
</feature>
<evidence type="ECO:0000313" key="2">
    <source>
        <dbReference type="Proteomes" id="UP000694888"/>
    </source>
</evidence>
<dbReference type="Proteomes" id="UP000694888">
    <property type="component" value="Unplaced"/>
</dbReference>
<feature type="compositionally biased region" description="Polar residues" evidence="1">
    <location>
        <begin position="354"/>
        <end position="374"/>
    </location>
</feature>
<dbReference type="RefSeq" id="XP_005089730.1">
    <property type="nucleotide sequence ID" value="XM_005089673.3"/>
</dbReference>
<feature type="region of interest" description="Disordered" evidence="1">
    <location>
        <begin position="32"/>
        <end position="58"/>
    </location>
</feature>
<feature type="compositionally biased region" description="Low complexity" evidence="1">
    <location>
        <begin position="617"/>
        <end position="638"/>
    </location>
</feature>
<feature type="region of interest" description="Disordered" evidence="1">
    <location>
        <begin position="662"/>
        <end position="782"/>
    </location>
</feature>
<reference evidence="3" key="1">
    <citation type="submission" date="2025-08" db="UniProtKB">
        <authorList>
            <consortium name="RefSeq"/>
        </authorList>
    </citation>
    <scope>IDENTIFICATION</scope>
</reference>
<dbReference type="GeneID" id="101863943"/>